<dbReference type="KEGG" id="ngr:NAEGRDRAFT_70044"/>
<dbReference type="Pfam" id="PF00176">
    <property type="entry name" value="SNF2-rel_dom"/>
    <property type="match status" value="1"/>
</dbReference>
<dbReference type="AlphaFoldDB" id="D2VM82"/>
<organism evidence="4">
    <name type="scientific">Naegleria gruberi</name>
    <name type="common">Amoeba</name>
    <dbReference type="NCBI Taxonomy" id="5762"/>
    <lineage>
        <taxon>Eukaryota</taxon>
        <taxon>Discoba</taxon>
        <taxon>Heterolobosea</taxon>
        <taxon>Tetramitia</taxon>
        <taxon>Eutetramitia</taxon>
        <taxon>Vahlkampfiidae</taxon>
        <taxon>Naegleria</taxon>
    </lineage>
</organism>
<dbReference type="eggNOG" id="KOG1000">
    <property type="taxonomic scope" value="Eukaryota"/>
</dbReference>
<sequence length="566" mass="66125">MTDHKIEEKERSKRIQLEIATFRNKKELGLHSITDKLSIKMSFPSKKVYDRLAESLKSTFHIEHEVLPKDEEQEKDEYLQDEPIEKKDNSKAPPVLYFSYYDYDEILRFFTEEHEDVSFEPIPPFVFQVLDHYENQIKSFKNKSKKSPKDYDLSLRLPSNLYNNILPFQKEGIEYAISRDGRVMLCDEMGLGKTLQALGIASFYPKEWPMLIIGPCSLHNNWRRELNTWIDAEWLKKHMGKEFNFTGDSLDPYICIVDSSQGLAKVIEETRENPKKYLVYIISYDLASKNAEDENSDAVKWLLDFSIIITDESHMLKNDGSKRTQNIIPLLRSAKRLVLISGTASPSRPIELFTQMKALLCGPKSKKTLLKKTEFGYRYCDLKTNFFTGADYRGNRFLSELNLLLSRSIMIRRLKRDVLTQLPPKRRYLTYLSLPDEDIGPHRLTFENFNQRKGKNLRFDPNDIEILQKFNLTAIAKQKTVARYARYTFKKGEKFIIFAHHRSVMNAIEEEIKKEIEEVEKNEGKKLKFVRIDGETPVEQRHAISQEFREDPDVKVAILSIAVAGM</sequence>
<dbReference type="EMBL" id="GG738882">
    <property type="protein sequence ID" value="EFC42016.1"/>
    <property type="molecule type" value="Genomic_DNA"/>
</dbReference>
<feature type="domain" description="Helicase ATP-binding" evidence="2">
    <location>
        <begin position="174"/>
        <end position="362"/>
    </location>
</feature>
<proteinExistence type="predicted"/>
<reference evidence="3 4" key="1">
    <citation type="journal article" date="2010" name="Cell">
        <title>The genome of Naegleria gruberi illuminates early eukaryotic versatility.</title>
        <authorList>
            <person name="Fritz-Laylin L.K."/>
            <person name="Prochnik S.E."/>
            <person name="Ginger M.L."/>
            <person name="Dacks J.B."/>
            <person name="Carpenter M.L."/>
            <person name="Field M.C."/>
            <person name="Kuo A."/>
            <person name="Paredez A."/>
            <person name="Chapman J."/>
            <person name="Pham J."/>
            <person name="Shu S."/>
            <person name="Neupane R."/>
            <person name="Cipriano M."/>
            <person name="Mancuso J."/>
            <person name="Tu H."/>
            <person name="Salamov A."/>
            <person name="Lindquist E."/>
            <person name="Shapiro H."/>
            <person name="Lucas S."/>
            <person name="Grigoriev I.V."/>
            <person name="Cande W.Z."/>
            <person name="Fulton C."/>
            <person name="Rokhsar D.S."/>
            <person name="Dawson S.C."/>
        </authorList>
    </citation>
    <scope>NUCLEOTIDE SEQUENCE [LARGE SCALE GENOMIC DNA]</scope>
    <source>
        <strain evidence="3 4">NEG-M</strain>
    </source>
</reference>
<dbReference type="GO" id="GO:0016787">
    <property type="term" value="F:hydrolase activity"/>
    <property type="evidence" value="ECO:0007669"/>
    <property type="project" value="UniProtKB-KW"/>
</dbReference>
<evidence type="ECO:0000313" key="4">
    <source>
        <dbReference type="Proteomes" id="UP000006671"/>
    </source>
</evidence>
<dbReference type="GeneID" id="8851558"/>
<dbReference type="RefSeq" id="XP_002674760.1">
    <property type="nucleotide sequence ID" value="XM_002674714.1"/>
</dbReference>
<dbReference type="GO" id="GO:0005524">
    <property type="term" value="F:ATP binding"/>
    <property type="evidence" value="ECO:0007669"/>
    <property type="project" value="InterPro"/>
</dbReference>
<evidence type="ECO:0000256" key="1">
    <source>
        <dbReference type="ARBA" id="ARBA00022801"/>
    </source>
</evidence>
<keyword evidence="4" id="KW-1185">Reference proteome</keyword>
<keyword evidence="1" id="KW-0378">Hydrolase</keyword>
<dbReference type="SMART" id="SM00487">
    <property type="entry name" value="DEXDc"/>
    <property type="match status" value="1"/>
</dbReference>
<accession>D2VM82</accession>
<evidence type="ECO:0000313" key="3">
    <source>
        <dbReference type="EMBL" id="EFC42016.1"/>
    </source>
</evidence>
<protein>
    <submittedName>
        <fullName evidence="3">Predicted protein</fullName>
    </submittedName>
</protein>
<dbReference type="PANTHER" id="PTHR45766">
    <property type="entry name" value="DNA ANNEALING HELICASE AND ENDONUCLEASE ZRANB3 FAMILY MEMBER"/>
    <property type="match status" value="1"/>
</dbReference>
<gene>
    <name evidence="3" type="ORF">NAEGRDRAFT_70044</name>
</gene>
<dbReference type="InterPro" id="IPR000330">
    <property type="entry name" value="SNF2_N"/>
</dbReference>
<evidence type="ECO:0000259" key="2">
    <source>
        <dbReference type="PROSITE" id="PS51192"/>
    </source>
</evidence>
<dbReference type="InterPro" id="IPR014001">
    <property type="entry name" value="Helicase_ATP-bd"/>
</dbReference>
<name>D2VM82_NAEGR</name>
<dbReference type="InterPro" id="IPR027417">
    <property type="entry name" value="P-loop_NTPase"/>
</dbReference>
<dbReference type="Gene3D" id="3.40.50.300">
    <property type="entry name" value="P-loop containing nucleotide triphosphate hydrolases"/>
    <property type="match status" value="1"/>
</dbReference>
<dbReference type="SUPFAM" id="SSF52540">
    <property type="entry name" value="P-loop containing nucleoside triphosphate hydrolases"/>
    <property type="match status" value="2"/>
</dbReference>
<dbReference type="InParanoid" id="D2VM82"/>
<dbReference type="VEuPathDB" id="AmoebaDB:NAEGRDRAFT_70044"/>
<dbReference type="GO" id="GO:0043596">
    <property type="term" value="C:nuclear replication fork"/>
    <property type="evidence" value="ECO:0007669"/>
    <property type="project" value="TreeGrafter"/>
</dbReference>
<dbReference type="GO" id="GO:0006281">
    <property type="term" value="P:DNA repair"/>
    <property type="evidence" value="ECO:0007669"/>
    <property type="project" value="TreeGrafter"/>
</dbReference>
<dbReference type="OMA" id="CSLHNNW"/>
<dbReference type="InterPro" id="IPR038718">
    <property type="entry name" value="SNF2-like_sf"/>
</dbReference>
<dbReference type="Gene3D" id="3.40.50.10810">
    <property type="entry name" value="Tandem AAA-ATPase domain"/>
    <property type="match status" value="1"/>
</dbReference>
<dbReference type="OrthoDB" id="2801544at2759"/>
<dbReference type="Proteomes" id="UP000006671">
    <property type="component" value="Unassembled WGS sequence"/>
</dbReference>
<dbReference type="PROSITE" id="PS51192">
    <property type="entry name" value="HELICASE_ATP_BIND_1"/>
    <property type="match status" value="1"/>
</dbReference>
<dbReference type="PANTHER" id="PTHR45766:SF6">
    <property type="entry name" value="SWI_SNF-RELATED MATRIX-ASSOCIATED ACTIN-DEPENDENT REGULATOR OF CHROMATIN SUBFAMILY A-LIKE PROTEIN 1"/>
    <property type="match status" value="1"/>
</dbReference>
<dbReference type="STRING" id="5762.D2VM82"/>
<dbReference type="GO" id="GO:0031297">
    <property type="term" value="P:replication fork processing"/>
    <property type="evidence" value="ECO:0007669"/>
    <property type="project" value="TreeGrafter"/>
</dbReference>